<keyword evidence="3" id="KW-0808">Transferase</keyword>
<evidence type="ECO:0000256" key="1">
    <source>
        <dbReference type="ARBA" id="ARBA00008361"/>
    </source>
</evidence>
<evidence type="ECO:0000256" key="2">
    <source>
        <dbReference type="ARBA" id="ARBA00022603"/>
    </source>
</evidence>
<dbReference type="Pfam" id="PF08241">
    <property type="entry name" value="Methyltransf_11"/>
    <property type="match status" value="1"/>
</dbReference>
<dbReference type="PANTHER" id="PTHR44942">
    <property type="entry name" value="METHYLTRANSF_11 DOMAIN-CONTAINING PROTEIN"/>
    <property type="match status" value="1"/>
</dbReference>
<dbReference type="InterPro" id="IPR013216">
    <property type="entry name" value="Methyltransf_11"/>
</dbReference>
<dbReference type="RefSeq" id="WP_248353336.1">
    <property type="nucleotide sequence ID" value="NZ_AP025591.1"/>
</dbReference>
<dbReference type="InterPro" id="IPR029063">
    <property type="entry name" value="SAM-dependent_MTases_sf"/>
</dbReference>
<keyword evidence="2" id="KW-0489">Methyltransferase</keyword>
<dbReference type="Proteomes" id="UP001162891">
    <property type="component" value="Chromosome"/>
</dbReference>
<accession>A0ABM7WZC2</accession>
<evidence type="ECO:0000259" key="4">
    <source>
        <dbReference type="Pfam" id="PF08241"/>
    </source>
</evidence>
<evidence type="ECO:0000256" key="3">
    <source>
        <dbReference type="ARBA" id="ARBA00022679"/>
    </source>
</evidence>
<name>A0ABM7WZC2_9BACT</name>
<evidence type="ECO:0000313" key="5">
    <source>
        <dbReference type="EMBL" id="BDG04836.1"/>
    </source>
</evidence>
<dbReference type="Gene3D" id="3.40.50.150">
    <property type="entry name" value="Vaccinia Virus protein VP39"/>
    <property type="match status" value="1"/>
</dbReference>
<proteinExistence type="inferred from homology"/>
<sequence length="250" mass="25794">MSRRAVRPADHARWVFNRLAADYRLRPGYPDALLARLLALAGGPSPRVADLGAGTGHLALPLGRLGARVAAVEPAREMLAALAAEAGPSVVPVHAAAEDTGLPAAAHDLVVLADALHWIDPERGAREAARLLAPGGVLAVVTPRLAATPFLDALAARIARANFKARPAPPPVGLLFSTAGMPAPAAERFDDAVSLDEARLAAVLRSLSYVGPALGPAALDALLADARALAAKHGGAVWAREITLWWARAG</sequence>
<organism evidence="5 6">
    <name type="scientific">Anaeromyxobacter oryzae</name>
    <dbReference type="NCBI Taxonomy" id="2918170"/>
    <lineage>
        <taxon>Bacteria</taxon>
        <taxon>Pseudomonadati</taxon>
        <taxon>Myxococcota</taxon>
        <taxon>Myxococcia</taxon>
        <taxon>Myxococcales</taxon>
        <taxon>Cystobacterineae</taxon>
        <taxon>Anaeromyxobacteraceae</taxon>
        <taxon>Anaeromyxobacter</taxon>
    </lineage>
</organism>
<dbReference type="CDD" id="cd02440">
    <property type="entry name" value="AdoMet_MTases"/>
    <property type="match status" value="1"/>
</dbReference>
<feature type="domain" description="Methyltransferase type 11" evidence="4">
    <location>
        <begin position="50"/>
        <end position="139"/>
    </location>
</feature>
<evidence type="ECO:0000313" key="6">
    <source>
        <dbReference type="Proteomes" id="UP001162891"/>
    </source>
</evidence>
<reference evidence="6" key="1">
    <citation type="journal article" date="2022" name="Int. J. Syst. Evol. Microbiol.">
        <title>Anaeromyxobacter oryzae sp. nov., Anaeromyxobacter diazotrophicus sp. nov. and Anaeromyxobacter paludicola sp. nov., isolated from paddy soils.</title>
        <authorList>
            <person name="Itoh H."/>
            <person name="Xu Z."/>
            <person name="Mise K."/>
            <person name="Masuda Y."/>
            <person name="Ushijima N."/>
            <person name="Hayakawa C."/>
            <person name="Shiratori Y."/>
            <person name="Senoo K."/>
        </authorList>
    </citation>
    <scope>NUCLEOTIDE SEQUENCE [LARGE SCALE GENOMIC DNA]</scope>
    <source>
        <strain evidence="6">Red232</strain>
    </source>
</reference>
<comment type="similarity">
    <text evidence="1">Belongs to the methyltransferase superfamily.</text>
</comment>
<dbReference type="InterPro" id="IPR051052">
    <property type="entry name" value="Diverse_substrate_MTase"/>
</dbReference>
<keyword evidence="6" id="KW-1185">Reference proteome</keyword>
<protein>
    <recommendedName>
        <fullName evidence="4">Methyltransferase type 11 domain-containing protein</fullName>
    </recommendedName>
</protein>
<dbReference type="PANTHER" id="PTHR44942:SF4">
    <property type="entry name" value="METHYLTRANSFERASE TYPE 11 DOMAIN-CONTAINING PROTEIN"/>
    <property type="match status" value="1"/>
</dbReference>
<gene>
    <name evidence="5" type="ORF">AMOR_38320</name>
</gene>
<dbReference type="EMBL" id="AP025591">
    <property type="protein sequence ID" value="BDG04836.1"/>
    <property type="molecule type" value="Genomic_DNA"/>
</dbReference>
<dbReference type="SUPFAM" id="SSF53335">
    <property type="entry name" value="S-adenosyl-L-methionine-dependent methyltransferases"/>
    <property type="match status" value="1"/>
</dbReference>